<evidence type="ECO:0000313" key="1">
    <source>
        <dbReference type="EMBL" id="GAG53686.1"/>
    </source>
</evidence>
<dbReference type="PANTHER" id="PTHR42924">
    <property type="entry name" value="EXONUCLEASE"/>
    <property type="match status" value="1"/>
</dbReference>
<evidence type="ECO:0008006" key="2">
    <source>
        <dbReference type="Google" id="ProtNLM"/>
    </source>
</evidence>
<dbReference type="InterPro" id="IPR052018">
    <property type="entry name" value="PHP_domain"/>
</dbReference>
<protein>
    <recommendedName>
        <fullName evidence="2">PHP domain-containing protein</fullName>
    </recommendedName>
</protein>
<feature type="non-terminal residue" evidence="1">
    <location>
        <position position="1"/>
    </location>
</feature>
<comment type="caution">
    <text evidence="1">The sequence shown here is derived from an EMBL/GenBank/DDBJ whole genome shotgun (WGS) entry which is preliminary data.</text>
</comment>
<name>X1A073_9ZZZZ</name>
<dbReference type="EMBL" id="BART01008340">
    <property type="protein sequence ID" value="GAG53686.1"/>
    <property type="molecule type" value="Genomic_DNA"/>
</dbReference>
<dbReference type="Gene3D" id="3.20.20.140">
    <property type="entry name" value="Metal-dependent hydrolases"/>
    <property type="match status" value="1"/>
</dbReference>
<organism evidence="1">
    <name type="scientific">marine sediment metagenome</name>
    <dbReference type="NCBI Taxonomy" id="412755"/>
    <lineage>
        <taxon>unclassified sequences</taxon>
        <taxon>metagenomes</taxon>
        <taxon>ecological metagenomes</taxon>
    </lineage>
</organism>
<sequence length="124" mass="13107">KGGPAYAEREKMTPVEVVELILRAGGLPVLVHPLTVGSVEMMVIELKAAGLVGIEAYYNGYTVDKVNTLVSLANKHSLIASGGSDYHGLDANTETMIGGVYVPLESAERLVALAQQRGLRLVSS</sequence>
<proteinExistence type="predicted"/>
<gene>
    <name evidence="1" type="ORF">S01H4_18785</name>
</gene>
<dbReference type="GO" id="GO:0035312">
    <property type="term" value="F:5'-3' DNA exonuclease activity"/>
    <property type="evidence" value="ECO:0007669"/>
    <property type="project" value="TreeGrafter"/>
</dbReference>
<dbReference type="SUPFAM" id="SSF89550">
    <property type="entry name" value="PHP domain-like"/>
    <property type="match status" value="1"/>
</dbReference>
<dbReference type="GO" id="GO:0004534">
    <property type="term" value="F:5'-3' RNA exonuclease activity"/>
    <property type="evidence" value="ECO:0007669"/>
    <property type="project" value="TreeGrafter"/>
</dbReference>
<reference evidence="1" key="1">
    <citation type="journal article" date="2014" name="Front. Microbiol.">
        <title>High frequency of phylogenetically diverse reductive dehalogenase-homologous genes in deep subseafloor sedimentary metagenomes.</title>
        <authorList>
            <person name="Kawai M."/>
            <person name="Futagami T."/>
            <person name="Toyoda A."/>
            <person name="Takaki Y."/>
            <person name="Nishi S."/>
            <person name="Hori S."/>
            <person name="Arai W."/>
            <person name="Tsubouchi T."/>
            <person name="Morono Y."/>
            <person name="Uchiyama I."/>
            <person name="Ito T."/>
            <person name="Fujiyama A."/>
            <person name="Inagaki F."/>
            <person name="Takami H."/>
        </authorList>
    </citation>
    <scope>NUCLEOTIDE SEQUENCE</scope>
    <source>
        <strain evidence="1">Expedition CK06-06</strain>
    </source>
</reference>
<dbReference type="AlphaFoldDB" id="X1A073"/>
<accession>X1A073</accession>
<dbReference type="PANTHER" id="PTHR42924:SF3">
    <property type="entry name" value="POLYMERASE_HISTIDINOL PHOSPHATASE N-TERMINAL DOMAIN-CONTAINING PROTEIN"/>
    <property type="match status" value="1"/>
</dbReference>
<dbReference type="InterPro" id="IPR016195">
    <property type="entry name" value="Pol/histidinol_Pase-like"/>
</dbReference>